<name>A0A834WG24_9FABA</name>
<dbReference type="EMBL" id="JAAIUW010000009">
    <property type="protein sequence ID" value="KAF7815779.1"/>
    <property type="molecule type" value="Genomic_DNA"/>
</dbReference>
<feature type="compositionally biased region" description="Basic and acidic residues" evidence="1">
    <location>
        <begin position="61"/>
        <end position="75"/>
    </location>
</feature>
<gene>
    <name evidence="2" type="ORF">G2W53_029748</name>
</gene>
<accession>A0A834WG24</accession>
<evidence type="ECO:0000313" key="2">
    <source>
        <dbReference type="EMBL" id="KAF7815779.1"/>
    </source>
</evidence>
<sequence>MYRTYSQCEAEKLAISVEKETVLEDELKNYYHQNLIIMCGSLQEIYRKKYGIQPVPKGKEEEEEIVTHKMEKSDTESCLSWS</sequence>
<organism evidence="2 3">
    <name type="scientific">Senna tora</name>
    <dbReference type="NCBI Taxonomy" id="362788"/>
    <lineage>
        <taxon>Eukaryota</taxon>
        <taxon>Viridiplantae</taxon>
        <taxon>Streptophyta</taxon>
        <taxon>Embryophyta</taxon>
        <taxon>Tracheophyta</taxon>
        <taxon>Spermatophyta</taxon>
        <taxon>Magnoliopsida</taxon>
        <taxon>eudicotyledons</taxon>
        <taxon>Gunneridae</taxon>
        <taxon>Pentapetalae</taxon>
        <taxon>rosids</taxon>
        <taxon>fabids</taxon>
        <taxon>Fabales</taxon>
        <taxon>Fabaceae</taxon>
        <taxon>Caesalpinioideae</taxon>
        <taxon>Cassia clade</taxon>
        <taxon>Senna</taxon>
    </lineage>
</organism>
<feature type="region of interest" description="Disordered" evidence="1">
    <location>
        <begin position="61"/>
        <end position="82"/>
    </location>
</feature>
<reference evidence="2" key="1">
    <citation type="submission" date="2020-09" db="EMBL/GenBank/DDBJ databases">
        <title>Genome-Enabled Discovery of Anthraquinone Biosynthesis in Senna tora.</title>
        <authorList>
            <person name="Kang S.-H."/>
            <person name="Pandey R.P."/>
            <person name="Lee C.-M."/>
            <person name="Sim J.-S."/>
            <person name="Jeong J.-T."/>
            <person name="Choi B.-S."/>
            <person name="Jung M."/>
            <person name="Ginzburg D."/>
            <person name="Zhao K."/>
            <person name="Won S.Y."/>
            <person name="Oh T.-J."/>
            <person name="Yu Y."/>
            <person name="Kim N.-H."/>
            <person name="Lee O.R."/>
            <person name="Lee T.-H."/>
            <person name="Bashyal P."/>
            <person name="Kim T.-S."/>
            <person name="Lee W.-H."/>
            <person name="Kawkins C."/>
            <person name="Kim C.-K."/>
            <person name="Kim J.S."/>
            <person name="Ahn B.O."/>
            <person name="Rhee S.Y."/>
            <person name="Sohng J.K."/>
        </authorList>
    </citation>
    <scope>NUCLEOTIDE SEQUENCE</scope>
    <source>
        <tissue evidence="2">Leaf</tissue>
    </source>
</reference>
<comment type="caution">
    <text evidence="2">The sequence shown here is derived from an EMBL/GenBank/DDBJ whole genome shotgun (WGS) entry which is preliminary data.</text>
</comment>
<dbReference type="AlphaFoldDB" id="A0A834WG24"/>
<protein>
    <submittedName>
        <fullName evidence="2">Uncharacterized protein</fullName>
    </submittedName>
</protein>
<evidence type="ECO:0000313" key="3">
    <source>
        <dbReference type="Proteomes" id="UP000634136"/>
    </source>
</evidence>
<proteinExistence type="predicted"/>
<keyword evidence="3" id="KW-1185">Reference proteome</keyword>
<dbReference type="Proteomes" id="UP000634136">
    <property type="component" value="Unassembled WGS sequence"/>
</dbReference>
<evidence type="ECO:0000256" key="1">
    <source>
        <dbReference type="SAM" id="MobiDB-lite"/>
    </source>
</evidence>